<evidence type="ECO:0000313" key="3">
    <source>
        <dbReference type="Proteomes" id="UP000029121"/>
    </source>
</evidence>
<dbReference type="PANTHER" id="PTHR35692">
    <property type="entry name" value="F26F24.11"/>
    <property type="match status" value="1"/>
</dbReference>
<feature type="compositionally biased region" description="Low complexity" evidence="1">
    <location>
        <begin position="188"/>
        <end position="197"/>
    </location>
</feature>
<accession>R0GNV3</accession>
<feature type="region of interest" description="Disordered" evidence="1">
    <location>
        <begin position="254"/>
        <end position="274"/>
    </location>
</feature>
<dbReference type="Proteomes" id="UP000029121">
    <property type="component" value="Unassembled WGS sequence"/>
</dbReference>
<evidence type="ECO:0000256" key="1">
    <source>
        <dbReference type="SAM" id="MobiDB-lite"/>
    </source>
</evidence>
<dbReference type="STRING" id="81985.R0GNV3"/>
<dbReference type="EMBL" id="KB870805">
    <property type="protein sequence ID" value="EOA37466.1"/>
    <property type="molecule type" value="Genomic_DNA"/>
</dbReference>
<dbReference type="PANTHER" id="PTHR35692:SF6">
    <property type="entry name" value="BNAA09G29980D PROTEIN"/>
    <property type="match status" value="1"/>
</dbReference>
<dbReference type="OrthoDB" id="1936256at2759"/>
<evidence type="ECO:0000313" key="2">
    <source>
        <dbReference type="EMBL" id="EOA37466.1"/>
    </source>
</evidence>
<feature type="region of interest" description="Disordered" evidence="1">
    <location>
        <begin position="59"/>
        <end position="85"/>
    </location>
</feature>
<sequence>MSIFIPSEYESAVDDLLSQAKDLYVLEQVAKINCAGFTDDDSVLPTNLETRLRRLKSLPVSRPKPVSSSSSRKLLSHSKSMASYVEKKNRGNVSSFSNLARNDSCPLDSSVEETRILPCTKLYPSVNSRFELGETSDSRRIGSSSSSFSRGNVSSVSDLSNFSRAYCPLDSGRIGSSSSRISREGNILTPTTQTLKLLPKETSRTISSHSSTSTDLASPSSDQDQKEGMDRKSKLKSKFLSSWFDKLSPAKTMSCFRRSQDKSSPNSKKTTVKV</sequence>
<gene>
    <name evidence="2" type="ORF">CARUB_v10011577mg</name>
</gene>
<feature type="region of interest" description="Disordered" evidence="1">
    <location>
        <begin position="174"/>
        <end position="233"/>
    </location>
</feature>
<dbReference type="AlphaFoldDB" id="R0GNV3"/>
<feature type="compositionally biased region" description="Low complexity" evidence="1">
    <location>
        <begin position="141"/>
        <end position="156"/>
    </location>
</feature>
<organism evidence="2 3">
    <name type="scientific">Capsella rubella</name>
    <dbReference type="NCBI Taxonomy" id="81985"/>
    <lineage>
        <taxon>Eukaryota</taxon>
        <taxon>Viridiplantae</taxon>
        <taxon>Streptophyta</taxon>
        <taxon>Embryophyta</taxon>
        <taxon>Tracheophyta</taxon>
        <taxon>Spermatophyta</taxon>
        <taxon>Magnoliopsida</taxon>
        <taxon>eudicotyledons</taxon>
        <taxon>Gunneridae</taxon>
        <taxon>Pentapetalae</taxon>
        <taxon>rosids</taxon>
        <taxon>malvids</taxon>
        <taxon>Brassicales</taxon>
        <taxon>Brassicaceae</taxon>
        <taxon>Camelineae</taxon>
        <taxon>Capsella</taxon>
    </lineage>
</organism>
<feature type="compositionally biased region" description="Low complexity" evidence="1">
    <location>
        <begin position="204"/>
        <end position="221"/>
    </location>
</feature>
<feature type="compositionally biased region" description="Low complexity" evidence="1">
    <location>
        <begin position="59"/>
        <end position="80"/>
    </location>
</feature>
<protein>
    <submittedName>
        <fullName evidence="2">Uncharacterized protein</fullName>
    </submittedName>
</protein>
<dbReference type="KEGG" id="crb:17897197"/>
<reference evidence="3" key="1">
    <citation type="journal article" date="2013" name="Nat. Genet.">
        <title>The Capsella rubella genome and the genomic consequences of rapid mating system evolution.</title>
        <authorList>
            <person name="Slotte T."/>
            <person name="Hazzouri K.M."/>
            <person name="Agren J.A."/>
            <person name="Koenig D."/>
            <person name="Maumus F."/>
            <person name="Guo Y.L."/>
            <person name="Steige K."/>
            <person name="Platts A.E."/>
            <person name="Escobar J.S."/>
            <person name="Newman L.K."/>
            <person name="Wang W."/>
            <person name="Mandakova T."/>
            <person name="Vello E."/>
            <person name="Smith L.M."/>
            <person name="Henz S.R."/>
            <person name="Steffen J."/>
            <person name="Takuno S."/>
            <person name="Brandvain Y."/>
            <person name="Coop G."/>
            <person name="Andolfatto P."/>
            <person name="Hu T.T."/>
            <person name="Blanchette M."/>
            <person name="Clark R.M."/>
            <person name="Quesneville H."/>
            <person name="Nordborg M."/>
            <person name="Gaut B.S."/>
            <person name="Lysak M.A."/>
            <person name="Jenkins J."/>
            <person name="Grimwood J."/>
            <person name="Chapman J."/>
            <person name="Prochnik S."/>
            <person name="Shu S."/>
            <person name="Rokhsar D."/>
            <person name="Schmutz J."/>
            <person name="Weigel D."/>
            <person name="Wright S.I."/>
        </authorList>
    </citation>
    <scope>NUCLEOTIDE SEQUENCE [LARGE SCALE GENOMIC DNA]</scope>
    <source>
        <strain evidence="3">cv. Monte Gargano</strain>
    </source>
</reference>
<feature type="region of interest" description="Disordered" evidence="1">
    <location>
        <begin position="135"/>
        <end position="156"/>
    </location>
</feature>
<name>R0GNV3_9BRAS</name>
<feature type="compositionally biased region" description="Polar residues" evidence="1">
    <location>
        <begin position="262"/>
        <end position="274"/>
    </location>
</feature>
<keyword evidence="3" id="KW-1185">Reference proteome</keyword>
<feature type="compositionally biased region" description="Basic and acidic residues" evidence="1">
    <location>
        <begin position="223"/>
        <end position="232"/>
    </location>
</feature>
<proteinExistence type="predicted"/>